<feature type="domain" description="ABC transmembrane type-1" evidence="8">
    <location>
        <begin position="95"/>
        <end position="303"/>
    </location>
</feature>
<dbReference type="PROSITE" id="PS50928">
    <property type="entry name" value="ABC_TM1"/>
    <property type="match status" value="1"/>
</dbReference>
<evidence type="ECO:0000256" key="6">
    <source>
        <dbReference type="ARBA" id="ARBA00023136"/>
    </source>
</evidence>
<keyword evidence="4 7" id="KW-0812">Transmembrane</keyword>
<dbReference type="SUPFAM" id="SSF161098">
    <property type="entry name" value="MetI-like"/>
    <property type="match status" value="1"/>
</dbReference>
<protein>
    <submittedName>
        <fullName evidence="9">ABC transporter permease</fullName>
    </submittedName>
</protein>
<evidence type="ECO:0000256" key="5">
    <source>
        <dbReference type="ARBA" id="ARBA00022989"/>
    </source>
</evidence>
<evidence type="ECO:0000256" key="2">
    <source>
        <dbReference type="ARBA" id="ARBA00022448"/>
    </source>
</evidence>
<feature type="transmembrane region" description="Helical" evidence="7">
    <location>
        <begin position="284"/>
        <end position="306"/>
    </location>
</feature>
<keyword evidence="10" id="KW-1185">Reference proteome</keyword>
<evidence type="ECO:0000256" key="7">
    <source>
        <dbReference type="RuleBase" id="RU363032"/>
    </source>
</evidence>
<dbReference type="PANTHER" id="PTHR43163">
    <property type="entry name" value="DIPEPTIDE TRANSPORT SYSTEM PERMEASE PROTEIN DPPB-RELATED"/>
    <property type="match status" value="1"/>
</dbReference>
<dbReference type="EMBL" id="JAQAGZ010000002">
    <property type="protein sequence ID" value="MCZ8511521.1"/>
    <property type="molecule type" value="Genomic_DNA"/>
</dbReference>
<dbReference type="Pfam" id="PF00528">
    <property type="entry name" value="BPD_transp_1"/>
    <property type="match status" value="1"/>
</dbReference>
<dbReference type="InterPro" id="IPR000515">
    <property type="entry name" value="MetI-like"/>
</dbReference>
<evidence type="ECO:0000256" key="4">
    <source>
        <dbReference type="ARBA" id="ARBA00022692"/>
    </source>
</evidence>
<evidence type="ECO:0000259" key="8">
    <source>
        <dbReference type="PROSITE" id="PS50928"/>
    </source>
</evidence>
<dbReference type="Proteomes" id="UP001527882">
    <property type="component" value="Unassembled WGS sequence"/>
</dbReference>
<dbReference type="InterPro" id="IPR045621">
    <property type="entry name" value="BPD_transp_1_N"/>
</dbReference>
<keyword evidence="2 7" id="KW-0813">Transport</keyword>
<keyword evidence="3" id="KW-1003">Cell membrane</keyword>
<feature type="transmembrane region" description="Helical" evidence="7">
    <location>
        <begin position="12"/>
        <end position="30"/>
    </location>
</feature>
<dbReference type="PANTHER" id="PTHR43163:SF6">
    <property type="entry name" value="DIPEPTIDE TRANSPORT SYSTEM PERMEASE PROTEIN DPPB-RELATED"/>
    <property type="match status" value="1"/>
</dbReference>
<dbReference type="CDD" id="cd06261">
    <property type="entry name" value="TM_PBP2"/>
    <property type="match status" value="1"/>
</dbReference>
<accession>A0ABT4Q3Y2</accession>
<feature type="transmembrane region" description="Helical" evidence="7">
    <location>
        <begin position="95"/>
        <end position="118"/>
    </location>
</feature>
<dbReference type="InterPro" id="IPR035906">
    <property type="entry name" value="MetI-like_sf"/>
</dbReference>
<name>A0ABT4Q3Y2_9BACL</name>
<comment type="similarity">
    <text evidence="7">Belongs to the binding-protein-dependent transport system permease family.</text>
</comment>
<organism evidence="9 10">
    <name type="scientific">Paenibacillus gyeongsangnamensis</name>
    <dbReference type="NCBI Taxonomy" id="3388067"/>
    <lineage>
        <taxon>Bacteria</taxon>
        <taxon>Bacillati</taxon>
        <taxon>Bacillota</taxon>
        <taxon>Bacilli</taxon>
        <taxon>Bacillales</taxon>
        <taxon>Paenibacillaceae</taxon>
        <taxon>Paenibacillus</taxon>
    </lineage>
</organism>
<comment type="subcellular location">
    <subcellularLocation>
        <location evidence="1 7">Cell membrane</location>
        <topology evidence="1 7">Multi-pass membrane protein</topology>
    </subcellularLocation>
</comment>
<comment type="caution">
    <text evidence="9">The sequence shown here is derived from an EMBL/GenBank/DDBJ whole genome shotgun (WGS) entry which is preliminary data.</text>
</comment>
<feature type="transmembrane region" description="Helical" evidence="7">
    <location>
        <begin position="177"/>
        <end position="195"/>
    </location>
</feature>
<reference evidence="9 10" key="1">
    <citation type="submission" date="2022-12" db="EMBL/GenBank/DDBJ databases">
        <title>Draft genome sequence of Paenibacillus sp. dW9.</title>
        <authorList>
            <person name="Choi E.-W."/>
            <person name="Kim D.-U."/>
        </authorList>
    </citation>
    <scope>NUCLEOTIDE SEQUENCE [LARGE SCALE GENOMIC DNA]</scope>
    <source>
        <strain evidence="10">dW9</strain>
    </source>
</reference>
<feature type="transmembrane region" description="Helical" evidence="7">
    <location>
        <begin position="238"/>
        <end position="264"/>
    </location>
</feature>
<keyword evidence="6 7" id="KW-0472">Membrane</keyword>
<evidence type="ECO:0000313" key="10">
    <source>
        <dbReference type="Proteomes" id="UP001527882"/>
    </source>
</evidence>
<dbReference type="RefSeq" id="WP_269879919.1">
    <property type="nucleotide sequence ID" value="NZ_JAQAGZ010000002.1"/>
</dbReference>
<feature type="transmembrane region" description="Helical" evidence="7">
    <location>
        <begin position="130"/>
        <end position="157"/>
    </location>
</feature>
<evidence type="ECO:0000256" key="1">
    <source>
        <dbReference type="ARBA" id="ARBA00004651"/>
    </source>
</evidence>
<gene>
    <name evidence="9" type="ORF">O9H85_03540</name>
</gene>
<evidence type="ECO:0000256" key="3">
    <source>
        <dbReference type="ARBA" id="ARBA00022475"/>
    </source>
</evidence>
<dbReference type="Gene3D" id="1.10.3720.10">
    <property type="entry name" value="MetI-like"/>
    <property type="match status" value="1"/>
</dbReference>
<proteinExistence type="inferred from homology"/>
<keyword evidence="5 7" id="KW-1133">Transmembrane helix</keyword>
<sequence>MYNYMIKRSLNLVVILLILSIVVFLYIHLIPGDPAAVMLGSESNPKALQELRQQLGLNDPLYVQYFSWIKQVFQGNIGMSLHSHMPVAELILQRLPVTLTLSVAAFAISIMIGIPLGIVSAVRSNTFTDYVVTILSLIGLSIPEFWAGLLLVMLFSVKLNLLPFAGYSIDMNIMQNIQYFIIPAFAMGLIQSAIVSRMTRSSFLDVLDQDYIRTARAKGLKQSVIILKHVLKNSMLPIITVLGINFGILLGGTVVIEIVCNLPGLGSLTVSSIMNRDYPVIQGILMYIAFIYLLVNFIVDILYGLLDPRIHYS</sequence>
<evidence type="ECO:0000313" key="9">
    <source>
        <dbReference type="EMBL" id="MCZ8511521.1"/>
    </source>
</evidence>
<dbReference type="Pfam" id="PF19300">
    <property type="entry name" value="BPD_transp_1_N"/>
    <property type="match status" value="1"/>
</dbReference>